<reference evidence="6" key="1">
    <citation type="journal article" date="2019" name="Int. J. Syst. Evol. Microbiol.">
        <title>The Global Catalogue of Microorganisms (GCM) 10K type strain sequencing project: providing services to taxonomists for standard genome sequencing and annotation.</title>
        <authorList>
            <consortium name="The Broad Institute Genomics Platform"/>
            <consortium name="The Broad Institute Genome Sequencing Center for Infectious Disease"/>
            <person name="Wu L."/>
            <person name="Ma J."/>
        </authorList>
    </citation>
    <scope>NUCLEOTIDE SEQUENCE [LARGE SCALE GENOMIC DNA]</scope>
    <source>
        <strain evidence="6">JCM 16545</strain>
    </source>
</reference>
<keyword evidence="2" id="KW-0813">Transport</keyword>
<dbReference type="Gene3D" id="3.40.190.10">
    <property type="entry name" value="Periplasmic binding protein-like II"/>
    <property type="match status" value="1"/>
</dbReference>
<keyword evidence="6" id="KW-1185">Reference proteome</keyword>
<accession>A0ABW4WTD8</accession>
<comment type="caution">
    <text evidence="5">The sequence shown here is derived from an EMBL/GenBank/DDBJ whole genome shotgun (WGS) entry which is preliminary data.</text>
</comment>
<dbReference type="EMBL" id="JBHUHV010000014">
    <property type="protein sequence ID" value="MFD2066032.1"/>
    <property type="molecule type" value="Genomic_DNA"/>
</dbReference>
<sequence>MRKINLLVYSLALFLCFCSKPQRQLDEVRVRLTKEPETLNPVSYSDAEGLQVINLLFQSLLVVDLASDELKPALVVDLPVVERVDSFTYFNYEIREEATWANGSPVTAADVAFTLKVLKAPLVNNEKLKPQVEFISDIVVDQNNNRKFKLKCEGFMPEMELLTGDFFILPAYLFDQERLLEPITVASLEENTTTLENNQRIKAFAEHFNSSDFSRNKELLQGSGGYILDSWVSGQYLTLTKKQDWWGNKTNTDYLSANPQRISFQIIPDNTTALMALRNRQLDVLENIPAAEFQQLKQDETFLQDYALYTPSSYEFVYVGLNSRLPKLADKHTRQAIAHLLDVDNMIKVSQQSYATPTVGPVPPTIKEFYNTSIQPYSYNVQQAKELLQTAGWENRTDGWYKKINGQQEKLTLTVSYKAGNTVFENAALIFQQSAAEAGIPVILQAQEGSLFTLKSKSHNFEMFFRSLSGNPFVFNFKPLFHTSFASQGGFNYTGFGNAESDAILDEVITTQDQAQKAQLLRRLQEILLDEATFLSLYYQQERLAISKRFGNIKTSGINPNYDVSAFTLKE</sequence>
<dbReference type="PIRSF" id="PIRSF002741">
    <property type="entry name" value="MppA"/>
    <property type="match status" value="1"/>
</dbReference>
<dbReference type="Proteomes" id="UP001597369">
    <property type="component" value="Unassembled WGS sequence"/>
</dbReference>
<feature type="domain" description="Solute-binding protein family 5" evidence="4">
    <location>
        <begin position="88"/>
        <end position="472"/>
    </location>
</feature>
<dbReference type="Pfam" id="PF00496">
    <property type="entry name" value="SBP_bac_5"/>
    <property type="match status" value="1"/>
</dbReference>
<keyword evidence="3" id="KW-0732">Signal</keyword>
<dbReference type="PANTHER" id="PTHR30290:SF9">
    <property type="entry name" value="OLIGOPEPTIDE-BINDING PROTEIN APPA"/>
    <property type="match status" value="1"/>
</dbReference>
<dbReference type="InterPro" id="IPR000914">
    <property type="entry name" value="SBP_5_dom"/>
</dbReference>
<dbReference type="SUPFAM" id="SSF53850">
    <property type="entry name" value="Periplasmic binding protein-like II"/>
    <property type="match status" value="1"/>
</dbReference>
<evidence type="ECO:0000256" key="1">
    <source>
        <dbReference type="ARBA" id="ARBA00005695"/>
    </source>
</evidence>
<dbReference type="InterPro" id="IPR039424">
    <property type="entry name" value="SBP_5"/>
</dbReference>
<dbReference type="InterPro" id="IPR030678">
    <property type="entry name" value="Peptide/Ni-bd"/>
</dbReference>
<protein>
    <submittedName>
        <fullName evidence="5">ABC transporter substrate-binding protein</fullName>
    </submittedName>
</protein>
<evidence type="ECO:0000313" key="5">
    <source>
        <dbReference type="EMBL" id="MFD2066032.1"/>
    </source>
</evidence>
<name>A0ABW4WTD8_9BACT</name>
<organism evidence="5 6">
    <name type="scientific">Pontibacter silvestris</name>
    <dbReference type="NCBI Taxonomy" id="2305183"/>
    <lineage>
        <taxon>Bacteria</taxon>
        <taxon>Pseudomonadati</taxon>
        <taxon>Bacteroidota</taxon>
        <taxon>Cytophagia</taxon>
        <taxon>Cytophagales</taxon>
        <taxon>Hymenobacteraceae</taxon>
        <taxon>Pontibacter</taxon>
    </lineage>
</organism>
<gene>
    <name evidence="5" type="ORF">ACFSKU_03995</name>
</gene>
<evidence type="ECO:0000256" key="3">
    <source>
        <dbReference type="ARBA" id="ARBA00022729"/>
    </source>
</evidence>
<dbReference type="Gene3D" id="3.10.105.10">
    <property type="entry name" value="Dipeptide-binding Protein, Domain 3"/>
    <property type="match status" value="1"/>
</dbReference>
<dbReference type="PANTHER" id="PTHR30290">
    <property type="entry name" value="PERIPLASMIC BINDING COMPONENT OF ABC TRANSPORTER"/>
    <property type="match status" value="1"/>
</dbReference>
<evidence type="ECO:0000256" key="2">
    <source>
        <dbReference type="ARBA" id="ARBA00022448"/>
    </source>
</evidence>
<evidence type="ECO:0000259" key="4">
    <source>
        <dbReference type="Pfam" id="PF00496"/>
    </source>
</evidence>
<comment type="similarity">
    <text evidence="1">Belongs to the bacterial solute-binding protein 5 family.</text>
</comment>
<proteinExistence type="inferred from homology"/>
<evidence type="ECO:0000313" key="6">
    <source>
        <dbReference type="Proteomes" id="UP001597369"/>
    </source>
</evidence>
<dbReference type="RefSeq" id="WP_229962131.1">
    <property type="nucleotide sequence ID" value="NZ_JAJJWI010000019.1"/>
</dbReference>